<evidence type="ECO:0000256" key="6">
    <source>
        <dbReference type="ARBA" id="ARBA00022660"/>
    </source>
</evidence>
<feature type="transmembrane region" description="Helical" evidence="18">
    <location>
        <begin position="30"/>
        <end position="51"/>
    </location>
</feature>
<keyword evidence="6" id="KW-0679">Respiratory chain</keyword>
<keyword evidence="7 18" id="KW-0812">Transmembrane</keyword>
<keyword evidence="15 18" id="KW-0472">Membrane</keyword>
<feature type="transmembrane region" description="Helical" evidence="18">
    <location>
        <begin position="7"/>
        <end position="24"/>
    </location>
</feature>
<evidence type="ECO:0000256" key="4">
    <source>
        <dbReference type="ARBA" id="ARBA00021008"/>
    </source>
</evidence>
<evidence type="ECO:0000256" key="15">
    <source>
        <dbReference type="ARBA" id="ARBA00023136"/>
    </source>
</evidence>
<evidence type="ECO:0000256" key="12">
    <source>
        <dbReference type="ARBA" id="ARBA00023027"/>
    </source>
</evidence>
<comment type="catalytic activity">
    <reaction evidence="17">
        <text>a ubiquinone + NADH + 5 H(+)(in) = a ubiquinol + NAD(+) + 4 H(+)(out)</text>
        <dbReference type="Rhea" id="RHEA:29091"/>
        <dbReference type="Rhea" id="RHEA-COMP:9565"/>
        <dbReference type="Rhea" id="RHEA-COMP:9566"/>
        <dbReference type="ChEBI" id="CHEBI:15378"/>
        <dbReference type="ChEBI" id="CHEBI:16389"/>
        <dbReference type="ChEBI" id="CHEBI:17976"/>
        <dbReference type="ChEBI" id="CHEBI:57540"/>
        <dbReference type="ChEBI" id="CHEBI:57945"/>
        <dbReference type="EC" id="7.1.1.2"/>
    </reaction>
</comment>
<protein>
    <recommendedName>
        <fullName evidence="4">NADH-ubiquinone oxidoreductase chain 2</fullName>
        <ecNumber evidence="3">7.1.1.2</ecNumber>
    </recommendedName>
    <alternativeName>
        <fullName evidence="16">NADH dehydrogenase subunit 2</fullName>
    </alternativeName>
</protein>
<evidence type="ECO:0000313" key="20">
    <source>
        <dbReference type="EMBL" id="QSX43089.1"/>
    </source>
</evidence>
<feature type="transmembrane region" description="Helical" evidence="18">
    <location>
        <begin position="122"/>
        <end position="142"/>
    </location>
</feature>
<dbReference type="InterPro" id="IPR001750">
    <property type="entry name" value="ND/Mrp_TM"/>
</dbReference>
<organism evidence="20">
    <name type="scientific">Brachionus manjavacas</name>
    <dbReference type="NCBI Taxonomy" id="667381"/>
    <lineage>
        <taxon>Eukaryota</taxon>
        <taxon>Metazoa</taxon>
        <taxon>Spiralia</taxon>
        <taxon>Gnathifera</taxon>
        <taxon>Rotifera</taxon>
        <taxon>Eurotatoria</taxon>
        <taxon>Monogononta</taxon>
        <taxon>Pseudotrocha</taxon>
        <taxon>Ploima</taxon>
        <taxon>Brachionidae</taxon>
        <taxon>Brachionus</taxon>
    </lineage>
</organism>
<gene>
    <name evidence="20" type="primary">ND2</name>
</gene>
<dbReference type="AlphaFoldDB" id="A0A8A2Z031"/>
<dbReference type="GO" id="GO:0008137">
    <property type="term" value="F:NADH dehydrogenase (ubiquinone) activity"/>
    <property type="evidence" value="ECO:0007669"/>
    <property type="project" value="UniProtKB-EC"/>
</dbReference>
<evidence type="ECO:0000256" key="14">
    <source>
        <dbReference type="ARBA" id="ARBA00023128"/>
    </source>
</evidence>
<feature type="transmembrane region" description="Helical" evidence="18">
    <location>
        <begin position="58"/>
        <end position="78"/>
    </location>
</feature>
<feature type="transmembrane region" description="Helical" evidence="18">
    <location>
        <begin position="258"/>
        <end position="279"/>
    </location>
</feature>
<dbReference type="GO" id="GO:0005743">
    <property type="term" value="C:mitochondrial inner membrane"/>
    <property type="evidence" value="ECO:0007669"/>
    <property type="project" value="UniProtKB-SubCell"/>
</dbReference>
<dbReference type="GO" id="GO:0006120">
    <property type="term" value="P:mitochondrial electron transport, NADH to ubiquinone"/>
    <property type="evidence" value="ECO:0007669"/>
    <property type="project" value="TreeGrafter"/>
</dbReference>
<feature type="transmembrane region" description="Helical" evidence="18">
    <location>
        <begin position="148"/>
        <end position="171"/>
    </location>
</feature>
<evidence type="ECO:0000256" key="18">
    <source>
        <dbReference type="SAM" id="Phobius"/>
    </source>
</evidence>
<evidence type="ECO:0000256" key="17">
    <source>
        <dbReference type="ARBA" id="ARBA00049551"/>
    </source>
</evidence>
<dbReference type="EC" id="7.1.1.2" evidence="3"/>
<keyword evidence="9" id="KW-1278">Translocase</keyword>
<evidence type="ECO:0000256" key="11">
    <source>
        <dbReference type="ARBA" id="ARBA00022989"/>
    </source>
</evidence>
<evidence type="ECO:0000256" key="2">
    <source>
        <dbReference type="ARBA" id="ARBA00007012"/>
    </source>
</evidence>
<feature type="transmembrane region" description="Helical" evidence="18">
    <location>
        <begin position="183"/>
        <end position="205"/>
    </location>
</feature>
<geneLocation type="mitochondrion" evidence="20"/>
<dbReference type="Pfam" id="PF00361">
    <property type="entry name" value="Proton_antipo_M"/>
    <property type="match status" value="1"/>
</dbReference>
<feature type="domain" description="NADH:quinone oxidoreductase/Mrp antiporter transmembrane" evidence="19">
    <location>
        <begin position="81"/>
        <end position="267"/>
    </location>
</feature>
<evidence type="ECO:0000256" key="9">
    <source>
        <dbReference type="ARBA" id="ARBA00022967"/>
    </source>
</evidence>
<evidence type="ECO:0000256" key="5">
    <source>
        <dbReference type="ARBA" id="ARBA00022448"/>
    </source>
</evidence>
<evidence type="ECO:0000256" key="3">
    <source>
        <dbReference type="ARBA" id="ARBA00012944"/>
    </source>
</evidence>
<dbReference type="PANTHER" id="PTHR46552:SF1">
    <property type="entry name" value="NADH-UBIQUINONE OXIDOREDUCTASE CHAIN 2"/>
    <property type="match status" value="1"/>
</dbReference>
<keyword evidence="14 20" id="KW-0496">Mitochondrion</keyword>
<dbReference type="PANTHER" id="PTHR46552">
    <property type="entry name" value="NADH-UBIQUINONE OXIDOREDUCTASE CHAIN 2"/>
    <property type="match status" value="1"/>
</dbReference>
<accession>A0A8A2Z031</accession>
<reference evidence="20" key="1">
    <citation type="submission" date="2021-02" db="EMBL/GenBank/DDBJ databases">
        <authorList>
            <person name="Choi B.-S."/>
            <person name="Kim M.-S."/>
            <person name="Lee J.-S."/>
        </authorList>
    </citation>
    <scope>NUCLEOTIDE SEQUENCE</scope>
    <source>
        <strain evidence="20">DE</strain>
    </source>
</reference>
<keyword evidence="13" id="KW-0830">Ubiquinone</keyword>
<evidence type="ECO:0000259" key="19">
    <source>
        <dbReference type="Pfam" id="PF00361"/>
    </source>
</evidence>
<keyword evidence="12" id="KW-0520">NAD</keyword>
<evidence type="ECO:0000256" key="10">
    <source>
        <dbReference type="ARBA" id="ARBA00022982"/>
    </source>
</evidence>
<name>A0A8A2Z031_9BILA</name>
<feature type="transmembrane region" description="Helical" evidence="18">
    <location>
        <begin position="98"/>
        <end position="115"/>
    </location>
</feature>
<sequence>MFVMFTPYSFIFFSVYLLFTITLFTISNFYFYWMVMELMMLLFMGLSYTLFVSSYSQLMSYFLIQTLSSFCILISYIYDSSLFITASMLLKLSMFPFHTWYINVTYSFPNFILWVSSTLHKLPMMLMLLNFGITLNAPLLWLSILSTMLISGLLMLMVLDLRMLLVVSSIGNNSWFIISQMSSLMVFLLFFIIYSMSFFMILLSFKGMSKPSTVLSPSPYPYALSLWVLSICGMPPFPMFYIKMLVIYTLLSSYGMNYLFILFMLFNTFMLAGYIQSLMKYHMYVYSSLSNYLLKY</sequence>
<proteinExistence type="inferred from homology"/>
<comment type="subcellular location">
    <subcellularLocation>
        <location evidence="1">Mitochondrion inner membrane</location>
        <topology evidence="1">Multi-pass membrane protein</topology>
    </subcellularLocation>
</comment>
<keyword evidence="10" id="KW-0249">Electron transport</keyword>
<evidence type="ECO:0000256" key="1">
    <source>
        <dbReference type="ARBA" id="ARBA00004448"/>
    </source>
</evidence>
<keyword evidence="8" id="KW-0999">Mitochondrion inner membrane</keyword>
<keyword evidence="11 18" id="KW-1133">Transmembrane helix</keyword>
<evidence type="ECO:0000256" key="8">
    <source>
        <dbReference type="ARBA" id="ARBA00022792"/>
    </source>
</evidence>
<keyword evidence="5" id="KW-0813">Transport</keyword>
<dbReference type="InterPro" id="IPR050175">
    <property type="entry name" value="Complex_I_Subunit_2"/>
</dbReference>
<feature type="transmembrane region" description="Helical" evidence="18">
    <location>
        <begin position="225"/>
        <end position="251"/>
    </location>
</feature>
<dbReference type="EMBL" id="MW559988">
    <property type="protein sequence ID" value="QSX43089.1"/>
    <property type="molecule type" value="Genomic_DNA"/>
</dbReference>
<evidence type="ECO:0000256" key="7">
    <source>
        <dbReference type="ARBA" id="ARBA00022692"/>
    </source>
</evidence>
<evidence type="ECO:0000256" key="16">
    <source>
        <dbReference type="ARBA" id="ARBA00031028"/>
    </source>
</evidence>
<comment type="similarity">
    <text evidence="2">Belongs to the complex I subunit 2 family.</text>
</comment>
<evidence type="ECO:0000256" key="13">
    <source>
        <dbReference type="ARBA" id="ARBA00023075"/>
    </source>
</evidence>